<reference evidence="1" key="2">
    <citation type="submission" date="2023-05" db="EMBL/GenBank/DDBJ databases">
        <authorList>
            <consortium name="Lawrence Berkeley National Laboratory"/>
            <person name="Steindorff A."/>
            <person name="Hensen N."/>
            <person name="Bonometti L."/>
            <person name="Westerberg I."/>
            <person name="Brannstrom I.O."/>
            <person name="Guillou S."/>
            <person name="Cros-Aarteil S."/>
            <person name="Calhoun S."/>
            <person name="Haridas S."/>
            <person name="Kuo A."/>
            <person name="Mondo S."/>
            <person name="Pangilinan J."/>
            <person name="Riley R."/>
            <person name="Labutti K."/>
            <person name="Andreopoulos B."/>
            <person name="Lipzen A."/>
            <person name="Chen C."/>
            <person name="Yanf M."/>
            <person name="Daum C."/>
            <person name="Ng V."/>
            <person name="Clum A."/>
            <person name="Ohm R."/>
            <person name="Martin F."/>
            <person name="Silar P."/>
            <person name="Natvig D."/>
            <person name="Lalanne C."/>
            <person name="Gautier V."/>
            <person name="Ament-Velasquez S.L."/>
            <person name="Kruys A."/>
            <person name="Hutchinson M.I."/>
            <person name="Powell A.J."/>
            <person name="Barry K."/>
            <person name="Miller A.N."/>
            <person name="Grigoriev I.V."/>
            <person name="Debuchy R."/>
            <person name="Gladieux P."/>
            <person name="Thoren M.H."/>
            <person name="Johannesson H."/>
        </authorList>
    </citation>
    <scope>NUCLEOTIDE SEQUENCE</scope>
    <source>
        <strain evidence="1">CBS 757.83</strain>
    </source>
</reference>
<dbReference type="EMBL" id="MU863646">
    <property type="protein sequence ID" value="KAK4099768.1"/>
    <property type="molecule type" value="Genomic_DNA"/>
</dbReference>
<reference evidence="1" key="1">
    <citation type="journal article" date="2023" name="Mol. Phylogenet. Evol.">
        <title>Genome-scale phylogeny and comparative genomics of the fungal order Sordariales.</title>
        <authorList>
            <person name="Hensen N."/>
            <person name="Bonometti L."/>
            <person name="Westerberg I."/>
            <person name="Brannstrom I.O."/>
            <person name="Guillou S."/>
            <person name="Cros-Aarteil S."/>
            <person name="Calhoun S."/>
            <person name="Haridas S."/>
            <person name="Kuo A."/>
            <person name="Mondo S."/>
            <person name="Pangilinan J."/>
            <person name="Riley R."/>
            <person name="LaButti K."/>
            <person name="Andreopoulos B."/>
            <person name="Lipzen A."/>
            <person name="Chen C."/>
            <person name="Yan M."/>
            <person name="Daum C."/>
            <person name="Ng V."/>
            <person name="Clum A."/>
            <person name="Steindorff A."/>
            <person name="Ohm R.A."/>
            <person name="Martin F."/>
            <person name="Silar P."/>
            <person name="Natvig D.O."/>
            <person name="Lalanne C."/>
            <person name="Gautier V."/>
            <person name="Ament-Velasquez S.L."/>
            <person name="Kruys A."/>
            <person name="Hutchinson M.I."/>
            <person name="Powell A.J."/>
            <person name="Barry K."/>
            <person name="Miller A.N."/>
            <person name="Grigoriev I.V."/>
            <person name="Debuchy R."/>
            <person name="Gladieux P."/>
            <person name="Hiltunen Thoren M."/>
            <person name="Johannesson H."/>
        </authorList>
    </citation>
    <scope>NUCLEOTIDE SEQUENCE</scope>
    <source>
        <strain evidence="1">CBS 757.83</strain>
    </source>
</reference>
<comment type="caution">
    <text evidence="1">The sequence shown here is derived from an EMBL/GenBank/DDBJ whole genome shotgun (WGS) entry which is preliminary data.</text>
</comment>
<name>A0AAN6PXR8_9PEZI</name>
<dbReference type="AlphaFoldDB" id="A0AAN6PXR8"/>
<dbReference type="Proteomes" id="UP001305647">
    <property type="component" value="Unassembled WGS sequence"/>
</dbReference>
<gene>
    <name evidence="1" type="ORF">N658DRAFT_153662</name>
</gene>
<keyword evidence="2" id="KW-1185">Reference proteome</keyword>
<sequence>MARKAVAVFYFETTAYPYVAESGHRQAGRLGFFWSIHRQPILHFVCLGIENVPFRQQVPLAPWARLSIVPIQSDFFSPPVRRSTTSLILLLFPCHAGPNSAPAACSLQHPVNGRPPGLVISPPLLAAVSILFFQDHGRVSVVLVSPGVGTQQYMYQWRHVGVSGPGRRTSIWASNKMRAYTVRWGVLFPHQSDIDATHKTPILAYGPP</sequence>
<organism evidence="1 2">
    <name type="scientific">Parathielavia hyrcaniae</name>
    <dbReference type="NCBI Taxonomy" id="113614"/>
    <lineage>
        <taxon>Eukaryota</taxon>
        <taxon>Fungi</taxon>
        <taxon>Dikarya</taxon>
        <taxon>Ascomycota</taxon>
        <taxon>Pezizomycotina</taxon>
        <taxon>Sordariomycetes</taxon>
        <taxon>Sordariomycetidae</taxon>
        <taxon>Sordariales</taxon>
        <taxon>Chaetomiaceae</taxon>
        <taxon>Parathielavia</taxon>
    </lineage>
</organism>
<evidence type="ECO:0000313" key="1">
    <source>
        <dbReference type="EMBL" id="KAK4099768.1"/>
    </source>
</evidence>
<protein>
    <submittedName>
        <fullName evidence="1">Uncharacterized protein</fullName>
    </submittedName>
</protein>
<evidence type="ECO:0000313" key="2">
    <source>
        <dbReference type="Proteomes" id="UP001305647"/>
    </source>
</evidence>
<accession>A0AAN6PXR8</accession>
<proteinExistence type="predicted"/>